<sequence length="439" mass="47026">MSAHNTNGLAEFWRSQGAAPDLQLYDVAGHDQALPVYRPDVLETIAKEIDALDEELRALSLDIHDHPELKFEERHAHDALAAFLEKHKWDVQKHYLLETAWVATFVHGAGGRTIGVNSEMDALPGIGHACGHNLIAIAGIAVALALKAAMQKHNIPGKVVLLGTPGEEGGAGKVLLLDKGAYQDMDICLMCHPAPGPKNGASLGSSLALTRLEVEYKGHTAHAALSPWQGQNALDAAVSAYTNVALLRQQLKPTHRVHGVFAGKDWAANIIPDNAQMLWYVRAPTLAEVEEAEPRVRGCFDAAALATGCKVEIAVPSPSVKICDIRQNKALGDTFAQTYRSRTGPIDFIFGINSASTDFGNITYALPSLHPGFSIPTVPDGGNHTPAFTAAAATPEAHQACLEVSKALALTGVRALADDEFFAEVLSTFQEDMKRAKAR</sequence>
<proteinExistence type="predicted"/>
<protein>
    <submittedName>
        <fullName evidence="1">Uncharacterized protein</fullName>
    </submittedName>
</protein>
<organism evidence="1 2">
    <name type="scientific">Artomyces pyxidatus</name>
    <dbReference type="NCBI Taxonomy" id="48021"/>
    <lineage>
        <taxon>Eukaryota</taxon>
        <taxon>Fungi</taxon>
        <taxon>Dikarya</taxon>
        <taxon>Basidiomycota</taxon>
        <taxon>Agaricomycotina</taxon>
        <taxon>Agaricomycetes</taxon>
        <taxon>Russulales</taxon>
        <taxon>Auriscalpiaceae</taxon>
        <taxon>Artomyces</taxon>
    </lineage>
</organism>
<reference evidence="1" key="2">
    <citation type="journal article" date="2022" name="New Phytol.">
        <title>Evolutionary transition to the ectomycorrhizal habit in the genomes of a hyperdiverse lineage of mushroom-forming fungi.</title>
        <authorList>
            <person name="Looney B."/>
            <person name="Miyauchi S."/>
            <person name="Morin E."/>
            <person name="Drula E."/>
            <person name="Courty P.E."/>
            <person name="Kohler A."/>
            <person name="Kuo A."/>
            <person name="LaButti K."/>
            <person name="Pangilinan J."/>
            <person name="Lipzen A."/>
            <person name="Riley R."/>
            <person name="Andreopoulos W."/>
            <person name="He G."/>
            <person name="Johnson J."/>
            <person name="Nolan M."/>
            <person name="Tritt A."/>
            <person name="Barry K.W."/>
            <person name="Grigoriev I.V."/>
            <person name="Nagy L.G."/>
            <person name="Hibbett D."/>
            <person name="Henrissat B."/>
            <person name="Matheny P.B."/>
            <person name="Labbe J."/>
            <person name="Martin F.M."/>
        </authorList>
    </citation>
    <scope>NUCLEOTIDE SEQUENCE</scope>
    <source>
        <strain evidence="1">HHB10654</strain>
    </source>
</reference>
<dbReference type="Proteomes" id="UP000814140">
    <property type="component" value="Unassembled WGS sequence"/>
</dbReference>
<keyword evidence="2" id="KW-1185">Reference proteome</keyword>
<dbReference type="EMBL" id="MU277249">
    <property type="protein sequence ID" value="KAI0057277.1"/>
    <property type="molecule type" value="Genomic_DNA"/>
</dbReference>
<evidence type="ECO:0000313" key="2">
    <source>
        <dbReference type="Proteomes" id="UP000814140"/>
    </source>
</evidence>
<comment type="caution">
    <text evidence="1">The sequence shown here is derived from an EMBL/GenBank/DDBJ whole genome shotgun (WGS) entry which is preliminary data.</text>
</comment>
<gene>
    <name evidence="1" type="ORF">BV25DRAFT_1831257</name>
</gene>
<accession>A0ACB8SM15</accession>
<reference evidence="1" key="1">
    <citation type="submission" date="2021-03" db="EMBL/GenBank/DDBJ databases">
        <authorList>
            <consortium name="DOE Joint Genome Institute"/>
            <person name="Ahrendt S."/>
            <person name="Looney B.P."/>
            <person name="Miyauchi S."/>
            <person name="Morin E."/>
            <person name="Drula E."/>
            <person name="Courty P.E."/>
            <person name="Chicoki N."/>
            <person name="Fauchery L."/>
            <person name="Kohler A."/>
            <person name="Kuo A."/>
            <person name="Labutti K."/>
            <person name="Pangilinan J."/>
            <person name="Lipzen A."/>
            <person name="Riley R."/>
            <person name="Andreopoulos W."/>
            <person name="He G."/>
            <person name="Johnson J."/>
            <person name="Barry K.W."/>
            <person name="Grigoriev I.V."/>
            <person name="Nagy L."/>
            <person name="Hibbett D."/>
            <person name="Henrissat B."/>
            <person name="Matheny P.B."/>
            <person name="Labbe J."/>
            <person name="Martin F."/>
        </authorList>
    </citation>
    <scope>NUCLEOTIDE SEQUENCE</scope>
    <source>
        <strain evidence="1">HHB10654</strain>
    </source>
</reference>
<name>A0ACB8SM15_9AGAM</name>
<evidence type="ECO:0000313" key="1">
    <source>
        <dbReference type="EMBL" id="KAI0057277.1"/>
    </source>
</evidence>